<reference evidence="6 7" key="1">
    <citation type="submission" date="2018-11" db="EMBL/GenBank/DDBJ databases">
        <authorList>
            <consortium name="Pathogen Informatics"/>
        </authorList>
    </citation>
    <scope>NUCLEOTIDE SEQUENCE [LARGE SCALE GENOMIC DNA]</scope>
    <source>
        <strain evidence="6 7">Egypt</strain>
    </source>
</reference>
<keyword evidence="5" id="KW-0811">Translocation</keyword>
<dbReference type="PANTHER" id="PTHR11225:SF4">
    <property type="entry name" value="NUCLEAR PORE COMPLEX PROTEIN NUP93"/>
    <property type="match status" value="1"/>
</dbReference>
<organism evidence="6 7">
    <name type="scientific">Echinostoma caproni</name>
    <dbReference type="NCBI Taxonomy" id="27848"/>
    <lineage>
        <taxon>Eukaryota</taxon>
        <taxon>Metazoa</taxon>
        <taxon>Spiralia</taxon>
        <taxon>Lophotrochozoa</taxon>
        <taxon>Platyhelminthes</taxon>
        <taxon>Trematoda</taxon>
        <taxon>Digenea</taxon>
        <taxon>Plagiorchiida</taxon>
        <taxon>Echinostomata</taxon>
        <taxon>Echinostomatoidea</taxon>
        <taxon>Echinostomatidae</taxon>
        <taxon>Echinostoma</taxon>
    </lineage>
</organism>
<keyword evidence="5" id="KW-0653">Protein transport</keyword>
<dbReference type="InterPro" id="IPR007231">
    <property type="entry name" value="Nucleoporin_int_Nup93/Nic96"/>
</dbReference>
<dbReference type="GO" id="GO:0016973">
    <property type="term" value="P:poly(A)+ mRNA export from nucleus"/>
    <property type="evidence" value="ECO:0007669"/>
    <property type="project" value="TreeGrafter"/>
</dbReference>
<evidence type="ECO:0000256" key="3">
    <source>
        <dbReference type="ARBA" id="ARBA00023132"/>
    </source>
</evidence>
<dbReference type="OrthoDB" id="1918363at2759"/>
<dbReference type="EMBL" id="UZAN01065550">
    <property type="protein sequence ID" value="VDP93988.1"/>
    <property type="molecule type" value="Genomic_DNA"/>
</dbReference>
<keyword evidence="5" id="KW-0472">Membrane</keyword>
<comment type="subcellular location">
    <subcellularLocation>
        <location evidence="1 5">Nucleus</location>
        <location evidence="1 5">Nuclear pore complex</location>
    </subcellularLocation>
</comment>
<dbReference type="GO" id="GO:0017056">
    <property type="term" value="F:structural constituent of nuclear pore"/>
    <property type="evidence" value="ECO:0007669"/>
    <property type="project" value="InterPro"/>
</dbReference>
<proteinExistence type="inferred from homology"/>
<name>A0A3P8IDJ6_9TREM</name>
<accession>A0A3P8IDJ6</accession>
<keyword evidence="7" id="KW-1185">Reference proteome</keyword>
<keyword evidence="4 5" id="KW-0539">Nucleus</keyword>
<dbReference type="PANTHER" id="PTHR11225">
    <property type="entry name" value="NUCLEAR PORE COMPLEX PROTEIN NUP93 NUCLEOPORIN NUP93 DEAD EYE PROTEIN"/>
    <property type="match status" value="1"/>
</dbReference>
<dbReference type="Proteomes" id="UP000272942">
    <property type="component" value="Unassembled WGS sequence"/>
</dbReference>
<evidence type="ECO:0000256" key="4">
    <source>
        <dbReference type="ARBA" id="ARBA00023242"/>
    </source>
</evidence>
<evidence type="ECO:0000313" key="6">
    <source>
        <dbReference type="EMBL" id="VDP93988.1"/>
    </source>
</evidence>
<dbReference type="Pfam" id="PF04097">
    <property type="entry name" value="Nic96"/>
    <property type="match status" value="1"/>
</dbReference>
<gene>
    <name evidence="6" type="ORF">ECPE_LOCUS16716</name>
</gene>
<evidence type="ECO:0000256" key="5">
    <source>
        <dbReference type="RuleBase" id="RU364035"/>
    </source>
</evidence>
<dbReference type="GO" id="GO:0006606">
    <property type="term" value="P:protein import into nucleus"/>
    <property type="evidence" value="ECO:0007669"/>
    <property type="project" value="TreeGrafter"/>
</dbReference>
<evidence type="ECO:0000256" key="1">
    <source>
        <dbReference type="ARBA" id="ARBA00004567"/>
    </source>
</evidence>
<keyword evidence="5" id="KW-0813">Transport</keyword>
<keyword evidence="5" id="KW-0509">mRNA transport</keyword>
<evidence type="ECO:0000313" key="7">
    <source>
        <dbReference type="Proteomes" id="UP000272942"/>
    </source>
</evidence>
<protein>
    <recommendedName>
        <fullName evidence="5">Nuclear pore protein</fullName>
    </recommendedName>
</protein>
<evidence type="ECO:0000256" key="2">
    <source>
        <dbReference type="ARBA" id="ARBA00010186"/>
    </source>
</evidence>
<dbReference type="AlphaFoldDB" id="A0A3P8IDJ6"/>
<dbReference type="GO" id="GO:0005643">
    <property type="term" value="C:nuclear pore"/>
    <property type="evidence" value="ECO:0007669"/>
    <property type="project" value="UniProtKB-SubCell"/>
</dbReference>
<keyword evidence="3 5" id="KW-0906">Nuclear pore complex</keyword>
<comment type="similarity">
    <text evidence="2 5">Belongs to the nucleoporin interacting component (NIC) family.</text>
</comment>
<sequence length="107" mass="12170">MRQNAVQVVKSSRDPFKKVVYSVLGVSSLNESHSELARNIDDFLWIKLSQVASQGSSTVDSRRLDETFNLGQLQTLLYETYGRCLQFSIAVIFAYYSVHKIIFIVCT</sequence>